<reference evidence="5" key="1">
    <citation type="submission" date="2021-12" db="EMBL/GenBank/DDBJ databases">
        <authorList>
            <person name="King R."/>
        </authorList>
    </citation>
    <scope>NUCLEOTIDE SEQUENCE</scope>
</reference>
<evidence type="ECO:0000313" key="6">
    <source>
        <dbReference type="Proteomes" id="UP001154078"/>
    </source>
</evidence>
<dbReference type="GO" id="GO:0006508">
    <property type="term" value="P:proteolysis"/>
    <property type="evidence" value="ECO:0007669"/>
    <property type="project" value="InterPro"/>
</dbReference>
<dbReference type="InterPro" id="IPR009003">
    <property type="entry name" value="Peptidase_S1_PA"/>
</dbReference>
<evidence type="ECO:0000256" key="3">
    <source>
        <dbReference type="SAM" id="SignalP"/>
    </source>
</evidence>
<feature type="chain" id="PRO_5040437170" description="Peptidase S1 domain-containing protein" evidence="3">
    <location>
        <begin position="32"/>
        <end position="279"/>
    </location>
</feature>
<evidence type="ECO:0000259" key="4">
    <source>
        <dbReference type="PROSITE" id="PS50240"/>
    </source>
</evidence>
<accession>A0A9P0FGQ6</accession>
<dbReference type="InterPro" id="IPR051487">
    <property type="entry name" value="Ser/Thr_Proteases_Immune/Dev"/>
</dbReference>
<dbReference type="InterPro" id="IPR001254">
    <property type="entry name" value="Trypsin_dom"/>
</dbReference>
<dbReference type="InterPro" id="IPR043504">
    <property type="entry name" value="Peptidase_S1_PA_chymotrypsin"/>
</dbReference>
<keyword evidence="3" id="KW-0732">Signal</keyword>
<gene>
    <name evidence="5" type="ORF">MELIAE_LOCUS5799</name>
</gene>
<evidence type="ECO:0000313" key="5">
    <source>
        <dbReference type="EMBL" id="CAH0553914.1"/>
    </source>
</evidence>
<feature type="signal peptide" evidence="3">
    <location>
        <begin position="1"/>
        <end position="31"/>
    </location>
</feature>
<organism evidence="5 6">
    <name type="scientific">Brassicogethes aeneus</name>
    <name type="common">Rape pollen beetle</name>
    <name type="synonym">Meligethes aeneus</name>
    <dbReference type="NCBI Taxonomy" id="1431903"/>
    <lineage>
        <taxon>Eukaryota</taxon>
        <taxon>Metazoa</taxon>
        <taxon>Ecdysozoa</taxon>
        <taxon>Arthropoda</taxon>
        <taxon>Hexapoda</taxon>
        <taxon>Insecta</taxon>
        <taxon>Pterygota</taxon>
        <taxon>Neoptera</taxon>
        <taxon>Endopterygota</taxon>
        <taxon>Coleoptera</taxon>
        <taxon>Polyphaga</taxon>
        <taxon>Cucujiformia</taxon>
        <taxon>Nitidulidae</taxon>
        <taxon>Meligethinae</taxon>
        <taxon>Brassicogethes</taxon>
    </lineage>
</organism>
<dbReference type="SUPFAM" id="SSF50494">
    <property type="entry name" value="Trypsin-like serine proteases"/>
    <property type="match status" value="1"/>
</dbReference>
<sequence>MVIFLVTRASNMRPMVLLILLLCCVFRFSTTAEVCGQFDVNGKSWNVAIYREENNGDLKSVCLGSIIGPNVILTAARCFCEHLSKNPLDKQFYVLAGPESRNTVLREIPANIQKVLKSNIFVHENYEGLLGFYEHDIALVKLKNKLSYDANVNPVCVDWGNNNPNIQENSVGKQVVWANNALEILDAVHSDYEDCSEECYKLKWQDFLTNDKICTRSNGVVFEENNCGAGLLIKENGSWHIKGVLSSQDNVAHKINLYTKVNRYLNWITKTHALISRKN</sequence>
<comment type="similarity">
    <text evidence="2">Belongs to the peptidase S1 family. CLIP subfamily.</text>
</comment>
<name>A0A9P0FGQ6_BRAAE</name>
<keyword evidence="1" id="KW-1015">Disulfide bond</keyword>
<dbReference type="GO" id="GO:0004252">
    <property type="term" value="F:serine-type endopeptidase activity"/>
    <property type="evidence" value="ECO:0007669"/>
    <property type="project" value="InterPro"/>
</dbReference>
<keyword evidence="6" id="KW-1185">Reference proteome</keyword>
<evidence type="ECO:0000256" key="2">
    <source>
        <dbReference type="ARBA" id="ARBA00024195"/>
    </source>
</evidence>
<dbReference type="OrthoDB" id="2019384at2759"/>
<dbReference type="PROSITE" id="PS50240">
    <property type="entry name" value="TRYPSIN_DOM"/>
    <property type="match status" value="1"/>
</dbReference>
<dbReference type="AlphaFoldDB" id="A0A9P0FGQ6"/>
<dbReference type="Pfam" id="PF00089">
    <property type="entry name" value="Trypsin"/>
    <property type="match status" value="1"/>
</dbReference>
<dbReference type="SMART" id="SM00020">
    <property type="entry name" value="Tryp_SPc"/>
    <property type="match status" value="1"/>
</dbReference>
<evidence type="ECO:0000256" key="1">
    <source>
        <dbReference type="ARBA" id="ARBA00023157"/>
    </source>
</evidence>
<dbReference type="PANTHER" id="PTHR24256">
    <property type="entry name" value="TRYPTASE-RELATED"/>
    <property type="match status" value="1"/>
</dbReference>
<dbReference type="Proteomes" id="UP001154078">
    <property type="component" value="Chromosome 3"/>
</dbReference>
<protein>
    <recommendedName>
        <fullName evidence="4">Peptidase S1 domain-containing protein</fullName>
    </recommendedName>
</protein>
<feature type="domain" description="Peptidase S1" evidence="4">
    <location>
        <begin position="34"/>
        <end position="273"/>
    </location>
</feature>
<dbReference type="Gene3D" id="2.40.10.10">
    <property type="entry name" value="Trypsin-like serine proteases"/>
    <property type="match status" value="2"/>
</dbReference>
<dbReference type="EMBL" id="OV121134">
    <property type="protein sequence ID" value="CAH0553914.1"/>
    <property type="molecule type" value="Genomic_DNA"/>
</dbReference>
<proteinExistence type="inferred from homology"/>